<evidence type="ECO:0000256" key="1">
    <source>
        <dbReference type="PROSITE-ProRule" id="PRU00076"/>
    </source>
</evidence>
<dbReference type="SMART" id="SM00181">
    <property type="entry name" value="EGF"/>
    <property type="match status" value="2"/>
</dbReference>
<dbReference type="CDD" id="cd19941">
    <property type="entry name" value="TIL"/>
    <property type="match status" value="1"/>
</dbReference>
<dbReference type="Pfam" id="PF00147">
    <property type="entry name" value="Fibrinogen_C"/>
    <property type="match status" value="1"/>
</dbReference>
<dbReference type="InterPro" id="IPR036084">
    <property type="entry name" value="Ser_inhib-like_sf"/>
</dbReference>
<name>A0A9Q1BVS7_HOLLE</name>
<dbReference type="OrthoDB" id="7250310at2759"/>
<dbReference type="SMART" id="SM00186">
    <property type="entry name" value="FBG"/>
    <property type="match status" value="1"/>
</dbReference>
<evidence type="ECO:0000259" key="3">
    <source>
        <dbReference type="PROSITE" id="PS51406"/>
    </source>
</evidence>
<dbReference type="PANTHER" id="PTHR19143">
    <property type="entry name" value="FIBRINOGEN/TENASCIN/ANGIOPOEITIN"/>
    <property type="match status" value="1"/>
</dbReference>
<dbReference type="Pfam" id="PF12714">
    <property type="entry name" value="TILa"/>
    <property type="match status" value="1"/>
</dbReference>
<dbReference type="InterPro" id="IPR036056">
    <property type="entry name" value="Fibrinogen-like_C"/>
</dbReference>
<comment type="caution">
    <text evidence="1">Lacks conserved residue(s) required for the propagation of feature annotation.</text>
</comment>
<comment type="caution">
    <text evidence="4">The sequence shown here is derived from an EMBL/GenBank/DDBJ whole genome shotgun (WGS) entry which is preliminary data.</text>
</comment>
<gene>
    <name evidence="4" type="ORF">HOLleu_24114</name>
</gene>
<evidence type="ECO:0000313" key="4">
    <source>
        <dbReference type="EMBL" id="KAJ8033761.1"/>
    </source>
</evidence>
<dbReference type="SUPFAM" id="SSF56496">
    <property type="entry name" value="Fibrinogen C-terminal domain-like"/>
    <property type="match status" value="2"/>
</dbReference>
<dbReference type="PROSITE" id="PS51406">
    <property type="entry name" value="FIBRINOGEN_C_2"/>
    <property type="match status" value="1"/>
</dbReference>
<dbReference type="InterPro" id="IPR050373">
    <property type="entry name" value="Fibrinogen_C-term_domain"/>
</dbReference>
<accession>A0A9Q1BVS7</accession>
<reference evidence="4" key="1">
    <citation type="submission" date="2021-10" db="EMBL/GenBank/DDBJ databases">
        <title>Tropical sea cucumber genome reveals ecological adaptation and Cuvierian tubules defense mechanism.</title>
        <authorList>
            <person name="Chen T."/>
        </authorList>
    </citation>
    <scope>NUCLEOTIDE SEQUENCE</scope>
    <source>
        <strain evidence="4">Nanhai2018</strain>
        <tissue evidence="4">Muscle</tissue>
    </source>
</reference>
<dbReference type="InterPro" id="IPR002181">
    <property type="entry name" value="Fibrinogen_a/b/g_C_dom"/>
</dbReference>
<evidence type="ECO:0000259" key="2">
    <source>
        <dbReference type="PROSITE" id="PS50026"/>
    </source>
</evidence>
<dbReference type="PROSITE" id="PS50026">
    <property type="entry name" value="EGF_3"/>
    <property type="match status" value="1"/>
</dbReference>
<organism evidence="4 5">
    <name type="scientific">Holothuria leucospilota</name>
    <name type="common">Black long sea cucumber</name>
    <name type="synonym">Mertensiothuria leucospilota</name>
    <dbReference type="NCBI Taxonomy" id="206669"/>
    <lineage>
        <taxon>Eukaryota</taxon>
        <taxon>Metazoa</taxon>
        <taxon>Echinodermata</taxon>
        <taxon>Eleutherozoa</taxon>
        <taxon>Echinozoa</taxon>
        <taxon>Holothuroidea</taxon>
        <taxon>Aspidochirotacea</taxon>
        <taxon>Aspidochirotida</taxon>
        <taxon>Holothuriidae</taxon>
        <taxon>Holothuria</taxon>
    </lineage>
</organism>
<dbReference type="GO" id="GO:0005615">
    <property type="term" value="C:extracellular space"/>
    <property type="evidence" value="ECO:0007669"/>
    <property type="project" value="TreeGrafter"/>
</dbReference>
<sequence>MRRFDGSLVFSRKWNEYKNGFGYLSSEFWLGNEKLAFLTNQKKYELRIDVIFSNGSRAFAKHSYFRIGDEWSNYALASTGNATGNTGPWTPTCPTNMIHGNCTCERTCEAPTICQNNCQKISRCICPYGFFLNGNDCVTPEECQCYSSSAGKVIPVGQSFINNQCSEVCTCNGNGLTCNDYNCDTNARCITDSEGGRCACNGGFLGDGLDCECNTEGYLVDGSRCRRPRDCEVPSVAGYSGSGRYYILPSTWRAFWVYCNMSEGHWTVGSCYNF</sequence>
<proteinExistence type="predicted"/>
<dbReference type="EMBL" id="JAIZAY010000011">
    <property type="protein sequence ID" value="KAJ8033761.1"/>
    <property type="molecule type" value="Genomic_DNA"/>
</dbReference>
<feature type="domain" description="Fibrinogen C-terminal" evidence="3">
    <location>
        <begin position="1"/>
        <end position="87"/>
    </location>
</feature>
<dbReference type="InterPro" id="IPR000742">
    <property type="entry name" value="EGF"/>
</dbReference>
<dbReference type="SUPFAM" id="SSF57567">
    <property type="entry name" value="Serine protease inhibitors"/>
    <property type="match status" value="1"/>
</dbReference>
<keyword evidence="5" id="KW-1185">Reference proteome</keyword>
<feature type="domain" description="EGF-like" evidence="2">
    <location>
        <begin position="174"/>
        <end position="212"/>
    </location>
</feature>
<dbReference type="Proteomes" id="UP001152320">
    <property type="component" value="Chromosome 11"/>
</dbReference>
<evidence type="ECO:0000313" key="5">
    <source>
        <dbReference type="Proteomes" id="UP001152320"/>
    </source>
</evidence>
<dbReference type="InterPro" id="IPR025615">
    <property type="entry name" value="TILa_dom"/>
</dbReference>
<dbReference type="AlphaFoldDB" id="A0A9Q1BVS7"/>
<keyword evidence="1" id="KW-0245">EGF-like domain</keyword>
<dbReference type="Gene3D" id="3.90.215.10">
    <property type="entry name" value="Gamma Fibrinogen, chain A, domain 1"/>
    <property type="match status" value="2"/>
</dbReference>
<protein>
    <submittedName>
        <fullName evidence="4">Fibrinogen-like protein A</fullName>
    </submittedName>
</protein>
<dbReference type="InterPro" id="IPR014716">
    <property type="entry name" value="Fibrinogen_a/b/g_C_1"/>
</dbReference>
<dbReference type="Gene3D" id="2.10.25.10">
    <property type="entry name" value="Laminin"/>
    <property type="match status" value="2"/>
</dbReference>